<dbReference type="Proteomes" id="UP000019443">
    <property type="component" value="Chromosome"/>
</dbReference>
<dbReference type="Pfam" id="PF05521">
    <property type="entry name" value="Phage_HCP"/>
    <property type="match status" value="1"/>
</dbReference>
<dbReference type="InterPro" id="IPR038666">
    <property type="entry name" value="SSP1_head-tail_sf"/>
</dbReference>
<evidence type="ECO:0000313" key="2">
    <source>
        <dbReference type="Proteomes" id="UP000019443"/>
    </source>
</evidence>
<organism evidence="1 2">
    <name type="scientific">Rhizobium favelukesii</name>
    <dbReference type="NCBI Taxonomy" id="348824"/>
    <lineage>
        <taxon>Bacteria</taxon>
        <taxon>Pseudomonadati</taxon>
        <taxon>Pseudomonadota</taxon>
        <taxon>Alphaproteobacteria</taxon>
        <taxon>Hyphomicrobiales</taxon>
        <taxon>Rhizobiaceae</taxon>
        <taxon>Rhizobium/Agrobacterium group</taxon>
        <taxon>Rhizobium</taxon>
    </lineage>
</organism>
<dbReference type="KEGG" id="rhl:LPU83_1961"/>
<proteinExistence type="predicted"/>
<dbReference type="EMBL" id="HG916852">
    <property type="protein sequence ID" value="CDM57620.1"/>
    <property type="molecule type" value="Genomic_DNA"/>
</dbReference>
<dbReference type="NCBIfam" id="TIGR01563">
    <property type="entry name" value="gp16_SPP1"/>
    <property type="match status" value="1"/>
</dbReference>
<accession>W6RBC1</accession>
<dbReference type="InterPro" id="IPR008767">
    <property type="entry name" value="Phage_SPP1_head-tail_adaptor"/>
</dbReference>
<keyword evidence="2" id="KW-1185">Reference proteome</keyword>
<reference evidence="1" key="1">
    <citation type="submission" date="2013-11" db="EMBL/GenBank/DDBJ databases">
        <title>Draft genome sequence of the broad-host-range Rhizobium sp. LPU83 strain, a member of the low-genetic diversity Oregon-like Rhizobium sp. group.</title>
        <authorList>
            <person name="Wibberg D."/>
            <person name="Puehler A."/>
            <person name="Schlueter A."/>
        </authorList>
    </citation>
    <scope>NUCLEOTIDE SEQUENCE [LARGE SCALE GENOMIC DNA]</scope>
    <source>
        <strain evidence="1">LPU83</strain>
    </source>
</reference>
<dbReference type="eggNOG" id="COG5614">
    <property type="taxonomic scope" value="Bacteria"/>
</dbReference>
<protein>
    <submittedName>
        <fullName evidence="1">Phage head-tail adaptor</fullName>
    </submittedName>
</protein>
<dbReference type="HOGENOM" id="CLU_147810_6_1_5"/>
<dbReference type="Gene3D" id="2.40.10.270">
    <property type="entry name" value="Bacteriophage SPP1 head-tail adaptor protein"/>
    <property type="match status" value="1"/>
</dbReference>
<name>W6RBC1_9HYPH</name>
<gene>
    <name evidence="1" type="ORF">LPU83_1961</name>
</gene>
<dbReference type="AlphaFoldDB" id="W6RBC1"/>
<evidence type="ECO:0000313" key="1">
    <source>
        <dbReference type="EMBL" id="CDM57620.1"/>
    </source>
</evidence>
<dbReference type="PATRIC" id="fig|348824.6.peg.2110"/>
<sequence length="122" mass="13417">MVMVSCPSKLLLGGSSDVLNIGNMDRRVTIERETETVKPSGSVVKAWTPVATVWAEVLQQTASEFFTGYGEAETGTMIFRVRFRPGITTADRVTYDGTAYGLKEVKELGRRDALELRGEALK</sequence>